<dbReference type="EMBL" id="KV417294">
    <property type="protein sequence ID" value="KZO94454.1"/>
    <property type="molecule type" value="Genomic_DNA"/>
</dbReference>
<sequence length="166" mass="19455">MGGELDEVLLLFFLSNGAHITHIHFRRLIAEAFFNRLPNDALPVMRHASIHHEFSDDVSWATAQWYSDLPSSVHHLHMHIPFWKQDAFRDLSKHLHNKVCRSSGIPFRYIHFEDWSWSDAWEKWPADAGFVVRSAQRLWESKGILLLDNAGRSLRWTLEELEESAL</sequence>
<name>A0A167KAY7_CALVF</name>
<reference evidence="1 2" key="1">
    <citation type="journal article" date="2016" name="Mol. Biol. Evol.">
        <title>Comparative Genomics of Early-Diverging Mushroom-Forming Fungi Provides Insights into the Origins of Lignocellulose Decay Capabilities.</title>
        <authorList>
            <person name="Nagy L.G."/>
            <person name="Riley R."/>
            <person name="Tritt A."/>
            <person name="Adam C."/>
            <person name="Daum C."/>
            <person name="Floudas D."/>
            <person name="Sun H."/>
            <person name="Yadav J.S."/>
            <person name="Pangilinan J."/>
            <person name="Larsson K.H."/>
            <person name="Matsuura K."/>
            <person name="Barry K."/>
            <person name="Labutti K."/>
            <person name="Kuo R."/>
            <person name="Ohm R.A."/>
            <person name="Bhattacharya S.S."/>
            <person name="Shirouzu T."/>
            <person name="Yoshinaga Y."/>
            <person name="Martin F.M."/>
            <person name="Grigoriev I.V."/>
            <person name="Hibbett D.S."/>
        </authorList>
    </citation>
    <scope>NUCLEOTIDE SEQUENCE [LARGE SCALE GENOMIC DNA]</scope>
    <source>
        <strain evidence="1 2">TUFC12733</strain>
    </source>
</reference>
<organism evidence="1 2">
    <name type="scientific">Calocera viscosa (strain TUFC12733)</name>
    <dbReference type="NCBI Taxonomy" id="1330018"/>
    <lineage>
        <taxon>Eukaryota</taxon>
        <taxon>Fungi</taxon>
        <taxon>Dikarya</taxon>
        <taxon>Basidiomycota</taxon>
        <taxon>Agaricomycotina</taxon>
        <taxon>Dacrymycetes</taxon>
        <taxon>Dacrymycetales</taxon>
        <taxon>Dacrymycetaceae</taxon>
        <taxon>Calocera</taxon>
    </lineage>
</organism>
<protein>
    <submittedName>
        <fullName evidence="1">Uncharacterized protein</fullName>
    </submittedName>
</protein>
<gene>
    <name evidence="1" type="ORF">CALVIDRAFT_538911</name>
</gene>
<evidence type="ECO:0000313" key="1">
    <source>
        <dbReference type="EMBL" id="KZO94454.1"/>
    </source>
</evidence>
<proteinExistence type="predicted"/>
<evidence type="ECO:0000313" key="2">
    <source>
        <dbReference type="Proteomes" id="UP000076738"/>
    </source>
</evidence>
<dbReference type="Proteomes" id="UP000076738">
    <property type="component" value="Unassembled WGS sequence"/>
</dbReference>
<dbReference type="AlphaFoldDB" id="A0A167KAY7"/>
<keyword evidence="2" id="KW-1185">Reference proteome</keyword>
<accession>A0A167KAY7</accession>